<dbReference type="Pfam" id="PF13377">
    <property type="entry name" value="Peripla_BP_3"/>
    <property type="match status" value="1"/>
</dbReference>
<keyword evidence="6" id="KW-1185">Reference proteome</keyword>
<evidence type="ECO:0000256" key="1">
    <source>
        <dbReference type="ARBA" id="ARBA00023015"/>
    </source>
</evidence>
<dbReference type="GO" id="GO:0000976">
    <property type="term" value="F:transcription cis-regulatory region binding"/>
    <property type="evidence" value="ECO:0007669"/>
    <property type="project" value="TreeGrafter"/>
</dbReference>
<dbReference type="GO" id="GO:0003700">
    <property type="term" value="F:DNA-binding transcription factor activity"/>
    <property type="evidence" value="ECO:0007669"/>
    <property type="project" value="TreeGrafter"/>
</dbReference>
<dbReference type="Proteomes" id="UP000325372">
    <property type="component" value="Unassembled WGS sequence"/>
</dbReference>
<comment type="caution">
    <text evidence="5">The sequence shown here is derived from an EMBL/GenBank/DDBJ whole genome shotgun (WGS) entry which is preliminary data.</text>
</comment>
<evidence type="ECO:0000256" key="2">
    <source>
        <dbReference type="ARBA" id="ARBA00023125"/>
    </source>
</evidence>
<proteinExistence type="predicted"/>
<protein>
    <submittedName>
        <fullName evidence="5">LacI family transcriptional regulator</fullName>
    </submittedName>
</protein>
<dbReference type="CDD" id="cd01392">
    <property type="entry name" value="HTH_LacI"/>
    <property type="match status" value="1"/>
</dbReference>
<dbReference type="Gene3D" id="3.40.50.2300">
    <property type="match status" value="2"/>
</dbReference>
<dbReference type="InterPro" id="IPR028082">
    <property type="entry name" value="Peripla_BP_I"/>
</dbReference>
<dbReference type="SUPFAM" id="SSF47413">
    <property type="entry name" value="lambda repressor-like DNA-binding domains"/>
    <property type="match status" value="1"/>
</dbReference>
<gene>
    <name evidence="5" type="ORF">F3N42_12210</name>
</gene>
<evidence type="ECO:0000256" key="3">
    <source>
        <dbReference type="ARBA" id="ARBA00023163"/>
    </source>
</evidence>
<feature type="domain" description="HTH lacI-type" evidence="4">
    <location>
        <begin position="26"/>
        <end position="80"/>
    </location>
</feature>
<dbReference type="SMART" id="SM00354">
    <property type="entry name" value="HTH_LACI"/>
    <property type="match status" value="1"/>
</dbReference>
<dbReference type="PROSITE" id="PS50932">
    <property type="entry name" value="HTH_LACI_2"/>
    <property type="match status" value="1"/>
</dbReference>
<keyword evidence="1" id="KW-0805">Transcription regulation</keyword>
<dbReference type="InterPro" id="IPR000843">
    <property type="entry name" value="HTH_LacI"/>
</dbReference>
<evidence type="ECO:0000313" key="6">
    <source>
        <dbReference type="Proteomes" id="UP000325372"/>
    </source>
</evidence>
<keyword evidence="3" id="KW-0804">Transcription</keyword>
<dbReference type="Pfam" id="PF00356">
    <property type="entry name" value="LacI"/>
    <property type="match status" value="1"/>
</dbReference>
<reference evidence="5 6" key="1">
    <citation type="submission" date="2019-09" db="EMBL/GenBank/DDBJ databases">
        <title>Wenzhouxiangella sp. Genome sequencing and assembly.</title>
        <authorList>
            <person name="Zhang R."/>
        </authorList>
    </citation>
    <scope>NUCLEOTIDE SEQUENCE [LARGE SCALE GENOMIC DNA]</scope>
    <source>
        <strain evidence="5 6">W260</strain>
    </source>
</reference>
<dbReference type="InterPro" id="IPR010982">
    <property type="entry name" value="Lambda_DNA-bd_dom_sf"/>
</dbReference>
<dbReference type="Gene3D" id="1.10.260.40">
    <property type="entry name" value="lambda repressor-like DNA-binding domains"/>
    <property type="match status" value="1"/>
</dbReference>
<dbReference type="PANTHER" id="PTHR30146">
    <property type="entry name" value="LACI-RELATED TRANSCRIPTIONAL REPRESSOR"/>
    <property type="match status" value="1"/>
</dbReference>
<dbReference type="InterPro" id="IPR046335">
    <property type="entry name" value="LacI/GalR-like_sensor"/>
</dbReference>
<dbReference type="PANTHER" id="PTHR30146:SF120">
    <property type="entry name" value="ALANINE RACEMASE"/>
    <property type="match status" value="1"/>
</dbReference>
<name>A0A5N0TAT2_9GAMM</name>
<dbReference type="AlphaFoldDB" id="A0A5N0TAT2"/>
<dbReference type="EMBL" id="VYXP01000007">
    <property type="protein sequence ID" value="KAA9130459.1"/>
    <property type="molecule type" value="Genomic_DNA"/>
</dbReference>
<evidence type="ECO:0000259" key="4">
    <source>
        <dbReference type="PROSITE" id="PS50932"/>
    </source>
</evidence>
<sequence>MLSSCIDHSPRRLAAAGSNTLGSGKTTSFHIALMAGVSQATVSRALRDSPLVSEATREKVKQIARDLNYHVDRSAAGLRSGQTRTLAVLLFEDDTIGDASVNPYFLSMLGHITRSAARRDYDVLVAFQQLSENWHQHYEISNRADGIILLGYGDFVSFDDKLERLRRDDAHFVVWGASAPGLDGRSVGCENRLGGEIATRHLLSLGRRRIAFFGEMDERCPEFRDRYDGYTDALNAEGIDIDPALQFDARGKESLGVQAVEQLLASGTQFDAIFAASDLIAIGAIAALHEAGLSVPGDVSVVGYDDIHAASCITPALTTIRQDPRAAAGALVDLLLTRIAGGKGDSRQLPPQLIVRKSCGSDKIKS</sequence>
<organism evidence="5 6">
    <name type="scientific">Marinihelvus fidelis</name>
    <dbReference type="NCBI Taxonomy" id="2613842"/>
    <lineage>
        <taxon>Bacteria</taxon>
        <taxon>Pseudomonadati</taxon>
        <taxon>Pseudomonadota</taxon>
        <taxon>Gammaproteobacteria</taxon>
        <taxon>Chromatiales</taxon>
        <taxon>Wenzhouxiangellaceae</taxon>
        <taxon>Marinihelvus</taxon>
    </lineage>
</organism>
<keyword evidence="2" id="KW-0238">DNA-binding</keyword>
<accession>A0A5N0TAT2</accession>
<evidence type="ECO:0000313" key="5">
    <source>
        <dbReference type="EMBL" id="KAA9130459.1"/>
    </source>
</evidence>
<dbReference type="SUPFAM" id="SSF53822">
    <property type="entry name" value="Periplasmic binding protein-like I"/>
    <property type="match status" value="1"/>
</dbReference>